<comment type="subcellular location">
    <subcellularLocation>
        <location evidence="1">Membrane</location>
        <topology evidence="1">Multi-pass membrane protein</topology>
    </subcellularLocation>
</comment>
<keyword evidence="5" id="KW-0813">Transport</keyword>
<dbReference type="CDD" id="cd18989">
    <property type="entry name" value="LGIC_ECD_cation"/>
    <property type="match status" value="1"/>
</dbReference>
<keyword evidence="9" id="KW-1185">Reference proteome</keyword>
<feature type="domain" description="Neurotransmitter-gated ion-channel ligand-binding" evidence="6">
    <location>
        <begin position="44"/>
        <end position="240"/>
    </location>
</feature>
<dbReference type="Pfam" id="PF02932">
    <property type="entry name" value="Neur_chan_memb"/>
    <property type="match status" value="1"/>
</dbReference>
<dbReference type="AlphaFoldDB" id="A0AAN9BZZ3"/>
<accession>A0AAN9BZZ3</accession>
<dbReference type="InterPro" id="IPR038050">
    <property type="entry name" value="Neuro_actylchol_rec"/>
</dbReference>
<dbReference type="Gene3D" id="1.20.58.390">
    <property type="entry name" value="Neurotransmitter-gated ion-channel transmembrane domain"/>
    <property type="match status" value="1"/>
</dbReference>
<protein>
    <submittedName>
        <fullName evidence="8">Uncharacterized protein</fullName>
    </submittedName>
</protein>
<dbReference type="PANTHER" id="PTHR18945">
    <property type="entry name" value="NEUROTRANSMITTER GATED ION CHANNEL"/>
    <property type="match status" value="1"/>
</dbReference>
<evidence type="ECO:0000313" key="9">
    <source>
        <dbReference type="Proteomes" id="UP001374579"/>
    </source>
</evidence>
<keyword evidence="2 5" id="KW-0812">Transmembrane</keyword>
<evidence type="ECO:0000256" key="4">
    <source>
        <dbReference type="ARBA" id="ARBA00023136"/>
    </source>
</evidence>
<comment type="similarity">
    <text evidence="5">Belongs to the ligand-gated ion channel (TC 1.A.9) family.</text>
</comment>
<feature type="transmembrane region" description="Helical" evidence="5">
    <location>
        <begin position="302"/>
        <end position="328"/>
    </location>
</feature>
<dbReference type="CDD" id="cd19051">
    <property type="entry name" value="LGIC_TM_cation"/>
    <property type="match status" value="1"/>
</dbReference>
<feature type="domain" description="Neurotransmitter-gated ion-channel transmembrane" evidence="7">
    <location>
        <begin position="247"/>
        <end position="466"/>
    </location>
</feature>
<evidence type="ECO:0000259" key="6">
    <source>
        <dbReference type="Pfam" id="PF02931"/>
    </source>
</evidence>
<dbReference type="GO" id="GO:0004888">
    <property type="term" value="F:transmembrane signaling receptor activity"/>
    <property type="evidence" value="ECO:0007669"/>
    <property type="project" value="InterPro"/>
</dbReference>
<dbReference type="PROSITE" id="PS00236">
    <property type="entry name" value="NEUROTR_ION_CHANNEL"/>
    <property type="match status" value="1"/>
</dbReference>
<dbReference type="EMBL" id="JBAMIC010000001">
    <property type="protein sequence ID" value="KAK7114908.1"/>
    <property type="molecule type" value="Genomic_DNA"/>
</dbReference>
<evidence type="ECO:0000313" key="8">
    <source>
        <dbReference type="EMBL" id="KAK7114908.1"/>
    </source>
</evidence>
<dbReference type="Proteomes" id="UP001374579">
    <property type="component" value="Unassembled WGS sequence"/>
</dbReference>
<dbReference type="PRINTS" id="PR00252">
    <property type="entry name" value="NRIONCHANNEL"/>
</dbReference>
<keyword evidence="5" id="KW-0406">Ion transport</keyword>
<feature type="transmembrane region" description="Helical" evidence="5">
    <location>
        <begin position="272"/>
        <end position="290"/>
    </location>
</feature>
<dbReference type="InterPro" id="IPR006201">
    <property type="entry name" value="Neur_channel"/>
</dbReference>
<feature type="transmembrane region" description="Helical" evidence="5">
    <location>
        <begin position="240"/>
        <end position="265"/>
    </location>
</feature>
<dbReference type="SUPFAM" id="SSF63712">
    <property type="entry name" value="Nicotinic receptor ligand binding domain-like"/>
    <property type="match status" value="1"/>
</dbReference>
<dbReference type="InterPro" id="IPR036734">
    <property type="entry name" value="Neur_chan_lig-bd_sf"/>
</dbReference>
<name>A0AAN9BZZ3_9CAEN</name>
<sequence>MVVSILTSGHVVKAADSEAKNSEFPVVTTEPLKTEWNESYLIREVLMKRYDTVMRPVTDPSQPVYLSLSIGIKSFIQLDMKKQTLMSFGWLTVNWFDQFLTWDHDLYPFKVVHLTYGMIWRPELVVFNTISDLDQLEDQKIKVSVRHDGLVTWYPGGLFETFCSIDISHYPLDTQTCSVDIIPWSTDRSVVNGTFREPAFEISNTESHPEWTLVSTEAVYKVRPSDFWVLHFKFTLKRKVLFYVINIILPIVLLSLMNCLVFLLPVESGEKMTVSVTVFLSFAVFMSLINDSLPQNSDSICLFSAYVAVQMFLSVCSIVMAAVIVFIFDKDRESPYQLNPALPVSSKEHKMADTAESCFDPASLMSSNATLDTMCSNNNDPAATTNAETPTTYGLAAFLAANGNTAAMDSHNGRLPGSDSSEKRPVKKSLSAKLAWRLMTKAKNLTPHERRLLSRTLDKTCFVLTVSINLCSCVLFIVLMMFT</sequence>
<dbReference type="GO" id="GO:0005230">
    <property type="term" value="F:extracellular ligand-gated monoatomic ion channel activity"/>
    <property type="evidence" value="ECO:0007669"/>
    <property type="project" value="InterPro"/>
</dbReference>
<comment type="caution">
    <text evidence="8">The sequence shown here is derived from an EMBL/GenBank/DDBJ whole genome shotgun (WGS) entry which is preliminary data.</text>
</comment>
<evidence type="ECO:0000256" key="3">
    <source>
        <dbReference type="ARBA" id="ARBA00022989"/>
    </source>
</evidence>
<dbReference type="FunFam" id="2.70.170.10:FF:000028">
    <property type="entry name" value="AcetylCholine Receptor"/>
    <property type="match status" value="1"/>
</dbReference>
<organism evidence="8 9">
    <name type="scientific">Littorina saxatilis</name>
    <dbReference type="NCBI Taxonomy" id="31220"/>
    <lineage>
        <taxon>Eukaryota</taxon>
        <taxon>Metazoa</taxon>
        <taxon>Spiralia</taxon>
        <taxon>Lophotrochozoa</taxon>
        <taxon>Mollusca</taxon>
        <taxon>Gastropoda</taxon>
        <taxon>Caenogastropoda</taxon>
        <taxon>Littorinimorpha</taxon>
        <taxon>Littorinoidea</taxon>
        <taxon>Littorinidae</taxon>
        <taxon>Littorina</taxon>
    </lineage>
</organism>
<evidence type="ECO:0000256" key="2">
    <source>
        <dbReference type="ARBA" id="ARBA00022692"/>
    </source>
</evidence>
<dbReference type="InterPro" id="IPR036719">
    <property type="entry name" value="Neuro-gated_channel_TM_sf"/>
</dbReference>
<evidence type="ECO:0000259" key="7">
    <source>
        <dbReference type="Pfam" id="PF02932"/>
    </source>
</evidence>
<dbReference type="InterPro" id="IPR018000">
    <property type="entry name" value="Neurotransmitter_ion_chnl_CS"/>
</dbReference>
<dbReference type="SUPFAM" id="SSF90112">
    <property type="entry name" value="Neurotransmitter-gated ion-channel transmembrane pore"/>
    <property type="match status" value="1"/>
</dbReference>
<evidence type="ECO:0000256" key="5">
    <source>
        <dbReference type="RuleBase" id="RU000687"/>
    </source>
</evidence>
<dbReference type="Pfam" id="PF02931">
    <property type="entry name" value="Neur_chan_LBD"/>
    <property type="match status" value="1"/>
</dbReference>
<dbReference type="InterPro" id="IPR006029">
    <property type="entry name" value="Neurotrans-gated_channel_TM"/>
</dbReference>
<reference evidence="8 9" key="1">
    <citation type="submission" date="2024-02" db="EMBL/GenBank/DDBJ databases">
        <title>Chromosome-scale genome assembly of the rough periwinkle Littorina saxatilis.</title>
        <authorList>
            <person name="De Jode A."/>
            <person name="Faria R."/>
            <person name="Formenti G."/>
            <person name="Sims Y."/>
            <person name="Smith T.P."/>
            <person name="Tracey A."/>
            <person name="Wood J.M.D."/>
            <person name="Zagrodzka Z.B."/>
            <person name="Johannesson K."/>
            <person name="Butlin R.K."/>
            <person name="Leder E.H."/>
        </authorList>
    </citation>
    <scope>NUCLEOTIDE SEQUENCE [LARGE SCALE GENOMIC DNA]</scope>
    <source>
        <strain evidence="8">Snail1</strain>
        <tissue evidence="8">Muscle</tissue>
    </source>
</reference>
<dbReference type="Gene3D" id="2.70.170.10">
    <property type="entry name" value="Neurotransmitter-gated ion-channel ligand-binding domain"/>
    <property type="match status" value="1"/>
</dbReference>
<feature type="transmembrane region" description="Helical" evidence="5">
    <location>
        <begin position="460"/>
        <end position="482"/>
    </location>
</feature>
<gene>
    <name evidence="8" type="ORF">V1264_000889</name>
</gene>
<keyword evidence="4 5" id="KW-0472">Membrane</keyword>
<dbReference type="InterPro" id="IPR006202">
    <property type="entry name" value="Neur_chan_lig-bd"/>
</dbReference>
<proteinExistence type="inferred from homology"/>
<dbReference type="GO" id="GO:0016020">
    <property type="term" value="C:membrane"/>
    <property type="evidence" value="ECO:0007669"/>
    <property type="project" value="UniProtKB-SubCell"/>
</dbReference>
<keyword evidence="5" id="KW-0407">Ion channel</keyword>
<keyword evidence="3 5" id="KW-1133">Transmembrane helix</keyword>
<evidence type="ECO:0000256" key="1">
    <source>
        <dbReference type="ARBA" id="ARBA00004141"/>
    </source>
</evidence>